<feature type="domain" description="CENP-V/GFA" evidence="5">
    <location>
        <begin position="24"/>
        <end position="126"/>
    </location>
</feature>
<keyword evidence="2" id="KW-0479">Metal-binding</keyword>
<name>Q2N9M2_ERYLH</name>
<dbReference type="HOGENOM" id="CLU_055491_4_3_5"/>
<dbReference type="InterPro" id="IPR006913">
    <property type="entry name" value="CENP-V/GFA"/>
</dbReference>
<dbReference type="RefSeq" id="WP_011414453.1">
    <property type="nucleotide sequence ID" value="NC_007722.1"/>
</dbReference>
<accession>Q2N9M2</accession>
<protein>
    <recommendedName>
        <fullName evidence="5">CENP-V/GFA domain-containing protein</fullName>
    </recommendedName>
</protein>
<reference evidence="7" key="1">
    <citation type="journal article" date="2009" name="J. Bacteriol.">
        <title>Complete genome sequence of Erythrobacter litoralis HTCC2594.</title>
        <authorList>
            <person name="Oh H.M."/>
            <person name="Giovannoni S.J."/>
            <person name="Ferriera S."/>
            <person name="Johnson J."/>
            <person name="Cho J.C."/>
        </authorList>
    </citation>
    <scope>NUCLEOTIDE SEQUENCE [LARGE SCALE GENOMIC DNA]</scope>
    <source>
        <strain evidence="7">HTCC2594</strain>
    </source>
</reference>
<dbReference type="PANTHER" id="PTHR33337:SF40">
    <property type="entry name" value="CENP-V_GFA DOMAIN-CONTAINING PROTEIN-RELATED"/>
    <property type="match status" value="1"/>
</dbReference>
<evidence type="ECO:0000256" key="1">
    <source>
        <dbReference type="ARBA" id="ARBA00005495"/>
    </source>
</evidence>
<evidence type="ECO:0000259" key="5">
    <source>
        <dbReference type="PROSITE" id="PS51891"/>
    </source>
</evidence>
<proteinExistence type="inferred from homology"/>
<evidence type="ECO:0000313" key="6">
    <source>
        <dbReference type="EMBL" id="ABC63619.1"/>
    </source>
</evidence>
<dbReference type="Proteomes" id="UP000008808">
    <property type="component" value="Chromosome"/>
</dbReference>
<dbReference type="Pfam" id="PF04828">
    <property type="entry name" value="GFA"/>
    <property type="match status" value="1"/>
</dbReference>
<dbReference type="KEGG" id="eli:ELI_07635"/>
<dbReference type="SUPFAM" id="SSF51316">
    <property type="entry name" value="Mss4-like"/>
    <property type="match status" value="1"/>
</dbReference>
<evidence type="ECO:0000256" key="2">
    <source>
        <dbReference type="ARBA" id="ARBA00022723"/>
    </source>
</evidence>
<dbReference type="eggNOG" id="COG3791">
    <property type="taxonomic scope" value="Bacteria"/>
</dbReference>
<dbReference type="EMBL" id="CP000157">
    <property type="protein sequence ID" value="ABC63619.1"/>
    <property type="molecule type" value="Genomic_DNA"/>
</dbReference>
<dbReference type="PANTHER" id="PTHR33337">
    <property type="entry name" value="GFA DOMAIN-CONTAINING PROTEIN"/>
    <property type="match status" value="1"/>
</dbReference>
<organism evidence="6 7">
    <name type="scientific">Erythrobacter litoralis (strain HTCC2594)</name>
    <dbReference type="NCBI Taxonomy" id="314225"/>
    <lineage>
        <taxon>Bacteria</taxon>
        <taxon>Pseudomonadati</taxon>
        <taxon>Pseudomonadota</taxon>
        <taxon>Alphaproteobacteria</taxon>
        <taxon>Sphingomonadales</taxon>
        <taxon>Erythrobacteraceae</taxon>
        <taxon>Erythrobacter/Porphyrobacter group</taxon>
        <taxon>Erythrobacter</taxon>
    </lineage>
</organism>
<sequence length="154" mass="16794">MIALCAVTLHVCGQKIFDGEGAMLEGSCHCGAIRYEIEGEVINHALCHCTDCRRASGAPMVGWAMVTDGQLTVSGEPSVYASSEHGRRHFCVQCGTGLFYSNADMLPGLVDVQVATLDEPDELPPEAHIQVADRIGWMAEAHRLPEFERYPPQH</sequence>
<evidence type="ECO:0000313" key="7">
    <source>
        <dbReference type="Proteomes" id="UP000008808"/>
    </source>
</evidence>
<keyword evidence="4" id="KW-0456">Lyase</keyword>
<gene>
    <name evidence="6" type="ordered locus">ELI_07635</name>
</gene>
<comment type="similarity">
    <text evidence="1">Belongs to the Gfa family.</text>
</comment>
<dbReference type="InterPro" id="IPR011057">
    <property type="entry name" value="Mss4-like_sf"/>
</dbReference>
<evidence type="ECO:0000256" key="3">
    <source>
        <dbReference type="ARBA" id="ARBA00022833"/>
    </source>
</evidence>
<keyword evidence="3" id="KW-0862">Zinc</keyword>
<dbReference type="STRING" id="314225.ELI_07635"/>
<dbReference type="PROSITE" id="PS51891">
    <property type="entry name" value="CENP_V_GFA"/>
    <property type="match status" value="1"/>
</dbReference>
<keyword evidence="7" id="KW-1185">Reference proteome</keyword>
<dbReference type="AlphaFoldDB" id="Q2N9M2"/>
<dbReference type="Gene3D" id="3.90.1590.10">
    <property type="entry name" value="glutathione-dependent formaldehyde- activating enzyme (gfa)"/>
    <property type="match status" value="1"/>
</dbReference>
<evidence type="ECO:0000256" key="4">
    <source>
        <dbReference type="ARBA" id="ARBA00023239"/>
    </source>
</evidence>
<dbReference type="GO" id="GO:0046872">
    <property type="term" value="F:metal ion binding"/>
    <property type="evidence" value="ECO:0007669"/>
    <property type="project" value="UniProtKB-KW"/>
</dbReference>
<dbReference type="GO" id="GO:0016846">
    <property type="term" value="F:carbon-sulfur lyase activity"/>
    <property type="evidence" value="ECO:0007669"/>
    <property type="project" value="InterPro"/>
</dbReference>